<name>A0ACC0VM75_9STRA</name>
<gene>
    <name evidence="1" type="ORF">PsorP6_003324</name>
</gene>
<reference evidence="1 2" key="1">
    <citation type="journal article" date="2022" name="bioRxiv">
        <title>The genome of the oomycete Peronosclerospora sorghi, a cosmopolitan pathogen of maize and sorghum, is inflated with dispersed pseudogenes.</title>
        <authorList>
            <person name="Fletcher K."/>
            <person name="Martin F."/>
            <person name="Isakeit T."/>
            <person name="Cavanaugh K."/>
            <person name="Magill C."/>
            <person name="Michelmore R."/>
        </authorList>
    </citation>
    <scope>NUCLEOTIDE SEQUENCE [LARGE SCALE GENOMIC DNA]</scope>
    <source>
        <strain evidence="1">P6</strain>
    </source>
</reference>
<accession>A0ACC0VM75</accession>
<keyword evidence="2" id="KW-1185">Reference proteome</keyword>
<evidence type="ECO:0000313" key="2">
    <source>
        <dbReference type="Proteomes" id="UP001163321"/>
    </source>
</evidence>
<dbReference type="EMBL" id="CM047587">
    <property type="protein sequence ID" value="KAI9907440.1"/>
    <property type="molecule type" value="Genomic_DNA"/>
</dbReference>
<proteinExistence type="predicted"/>
<protein>
    <submittedName>
        <fullName evidence="1">Uncharacterized protein</fullName>
    </submittedName>
</protein>
<comment type="caution">
    <text evidence="1">The sequence shown here is derived from an EMBL/GenBank/DDBJ whole genome shotgun (WGS) entry which is preliminary data.</text>
</comment>
<dbReference type="Proteomes" id="UP001163321">
    <property type="component" value="Chromosome 8"/>
</dbReference>
<organism evidence="1 2">
    <name type="scientific">Peronosclerospora sorghi</name>
    <dbReference type="NCBI Taxonomy" id="230839"/>
    <lineage>
        <taxon>Eukaryota</taxon>
        <taxon>Sar</taxon>
        <taxon>Stramenopiles</taxon>
        <taxon>Oomycota</taxon>
        <taxon>Peronosporomycetes</taxon>
        <taxon>Peronosporales</taxon>
        <taxon>Peronosporaceae</taxon>
        <taxon>Peronosclerospora</taxon>
    </lineage>
</organism>
<evidence type="ECO:0000313" key="1">
    <source>
        <dbReference type="EMBL" id="KAI9907440.1"/>
    </source>
</evidence>
<sequence length="132" mass="15308">MAFFSREENKEQLEQALLEATTLRMQIAELAHEKQQLEQQLTDIHKYKDSEHGRRFQELEDELALTKLTSSQRAFELSKLEAVVQALTRKKKKKRKSHRGDSQYNASESLPPSTFAEKSPEGYHALARTAEY</sequence>